<evidence type="ECO:0000256" key="3">
    <source>
        <dbReference type="ARBA" id="ARBA00010200"/>
    </source>
</evidence>
<dbReference type="Pfam" id="PF03571">
    <property type="entry name" value="Peptidase_M49"/>
    <property type="match status" value="1"/>
</dbReference>
<dbReference type="PANTHER" id="PTHR23422">
    <property type="entry name" value="DIPEPTIDYL PEPTIDASE III-RELATED"/>
    <property type="match status" value="1"/>
</dbReference>
<evidence type="ECO:0000256" key="6">
    <source>
        <dbReference type="ARBA" id="ARBA00022670"/>
    </source>
</evidence>
<dbReference type="RefSeq" id="XP_024741671.1">
    <property type="nucleotide sequence ID" value="XM_024877782.1"/>
</dbReference>
<dbReference type="EC" id="3.4.14.4" evidence="11"/>
<dbReference type="PIRSF" id="PIRSF007828">
    <property type="entry name" value="Dipeptidyl-peptidase_III"/>
    <property type="match status" value="1"/>
</dbReference>
<dbReference type="Gene3D" id="3.30.540.30">
    <property type="match status" value="3"/>
</dbReference>
<evidence type="ECO:0000256" key="1">
    <source>
        <dbReference type="ARBA" id="ARBA00001336"/>
    </source>
</evidence>
<evidence type="ECO:0000256" key="5">
    <source>
        <dbReference type="ARBA" id="ARBA00022490"/>
    </source>
</evidence>
<evidence type="ECO:0000256" key="4">
    <source>
        <dbReference type="ARBA" id="ARBA00022438"/>
    </source>
</evidence>
<dbReference type="GO" id="GO:0008235">
    <property type="term" value="F:metalloexopeptidase activity"/>
    <property type="evidence" value="ECO:0007669"/>
    <property type="project" value="InterPro"/>
</dbReference>
<feature type="active site" evidence="12">
    <location>
        <position position="445"/>
    </location>
</feature>
<comment type="similarity">
    <text evidence="3 11">Belongs to the peptidase M49 family.</text>
</comment>
<dbReference type="InParanoid" id="A0A2J6TP20"/>
<reference evidence="14 15" key="1">
    <citation type="submission" date="2016-04" db="EMBL/GenBank/DDBJ databases">
        <title>A degradative enzymes factory behind the ericoid mycorrhizal symbiosis.</title>
        <authorList>
            <consortium name="DOE Joint Genome Institute"/>
            <person name="Martino E."/>
            <person name="Morin E."/>
            <person name="Grelet G."/>
            <person name="Kuo A."/>
            <person name="Kohler A."/>
            <person name="Daghino S."/>
            <person name="Barry K."/>
            <person name="Choi C."/>
            <person name="Cichocki N."/>
            <person name="Clum A."/>
            <person name="Copeland A."/>
            <person name="Hainaut M."/>
            <person name="Haridas S."/>
            <person name="Labutti K."/>
            <person name="Lindquist E."/>
            <person name="Lipzen A."/>
            <person name="Khouja H.-R."/>
            <person name="Murat C."/>
            <person name="Ohm R."/>
            <person name="Olson A."/>
            <person name="Spatafora J."/>
            <person name="Veneault-Fourrey C."/>
            <person name="Henrissat B."/>
            <person name="Grigoriev I."/>
            <person name="Martin F."/>
            <person name="Perotto S."/>
        </authorList>
    </citation>
    <scope>NUCLEOTIDE SEQUENCE [LARGE SCALE GENOMIC DNA]</scope>
    <source>
        <strain evidence="14 15">E</strain>
    </source>
</reference>
<dbReference type="AlphaFoldDB" id="A0A2J6TP20"/>
<dbReference type="GO" id="GO:0005737">
    <property type="term" value="C:cytoplasm"/>
    <property type="evidence" value="ECO:0007669"/>
    <property type="project" value="UniProtKB-SubCell"/>
</dbReference>
<evidence type="ECO:0000256" key="9">
    <source>
        <dbReference type="ARBA" id="ARBA00022833"/>
    </source>
</evidence>
<dbReference type="GO" id="GO:0046872">
    <property type="term" value="F:metal ion binding"/>
    <property type="evidence" value="ECO:0007669"/>
    <property type="project" value="UniProtKB-KW"/>
</dbReference>
<name>A0A2J6TP20_9HELO</name>
<evidence type="ECO:0000256" key="13">
    <source>
        <dbReference type="PIRSR" id="PIRSR007828-2"/>
    </source>
</evidence>
<dbReference type="Proteomes" id="UP000235371">
    <property type="component" value="Unassembled WGS sequence"/>
</dbReference>
<feature type="binding site" evidence="13">
    <location>
        <position position="503"/>
    </location>
    <ligand>
        <name>Zn(2+)</name>
        <dbReference type="ChEBI" id="CHEBI:29105"/>
        <note>catalytic</note>
    </ligand>
</feature>
<keyword evidence="6 11" id="KW-0645">Protease</keyword>
<evidence type="ECO:0000256" key="10">
    <source>
        <dbReference type="ARBA" id="ARBA00023049"/>
    </source>
</evidence>
<sequence length="704" mass="79498">MAQNDPVAINKSPEVSRLDIQKAFTSLTPREKLYAHHSARAAWSCAPIILNQTSPESISIFQFILEIYKSCEGNWPELASGVGIEIEELRRFLDYAAVFLGNIGNYFGQGDQKFVPDVSESALQKLSQCSAVAGSLYEKIERPLRASLPLTLGFPSDVAQSSYYPGDLRISREEISEVSNILTKLGIDPENTRLRKSIVGQNSYFDVLQSSVEEDSHPQVVYENSDLLIRLVRGGHKSELSLVCRYLEHAKESAANPLQESFIAEYQHSFTTGHMESYKNSQRKWVKDIMPSVEVFFGFIEPYRDPFGVRAEFEGLVGIVNQQETGNLTALVKKSSVFIRRLPWAENHIENDGKGPFEKELFESPDFTSLHTLAYCSSIIFPGKNLPNYNDIRQDDGFKNVMTTNTMTATNSKSEAMASCLDPSEVATFLKHREPAFYLWVVFHELLGHGTGKLLVENQSSGFNFDPKNAPINPLTGYPIDSWYKHGQTWTGLFGDIATTVDECRAECVGAYFLSDMELLAMFGYTDDTEITGRDLEYSMYMQLGVAGLRALENYNLEDHKWGQAHSRAHFAMFKCLLAAGGDFLTVTHDKISEKLTVSIDQTKISTHGKPAIASLMLKLHIWRCTADVKRCREYYVHLTEPTGVYLEWRQIMLAKQTAKQVFVQPNTFISGGEVFLKVYEPTVEGMIQSWAERMRMIREETEE</sequence>
<dbReference type="GeneID" id="36585859"/>
<comment type="catalytic activity">
    <reaction evidence="1 11">
        <text>Release of an N-terminal dipeptide from a peptide comprising four or more residues, with broad specificity. Also acts on dipeptidyl 2-naphthylamides.</text>
        <dbReference type="EC" id="3.4.14.4"/>
    </reaction>
</comment>
<dbReference type="InterPro" id="IPR039461">
    <property type="entry name" value="Peptidase_M49"/>
</dbReference>
<dbReference type="STRING" id="1095630.A0A2J6TP20"/>
<gene>
    <name evidence="14" type="ORF">K444DRAFT_582215</name>
</gene>
<keyword evidence="10 11" id="KW-0482">Metalloprotease</keyword>
<dbReference type="GO" id="GO:0004177">
    <property type="term" value="F:aminopeptidase activity"/>
    <property type="evidence" value="ECO:0007669"/>
    <property type="project" value="UniProtKB-KW"/>
</dbReference>
<keyword evidence="15" id="KW-1185">Reference proteome</keyword>
<comment type="cofactor">
    <cofactor evidence="11 13">
        <name>Zn(2+)</name>
        <dbReference type="ChEBI" id="CHEBI:29105"/>
    </cofactor>
    <text evidence="11 13">Binds 1 zinc ion per subunit.</text>
</comment>
<keyword evidence="9 11" id="KW-0862">Zinc</keyword>
<accession>A0A2J6TP20</accession>
<evidence type="ECO:0000313" key="14">
    <source>
        <dbReference type="EMBL" id="PMD64767.1"/>
    </source>
</evidence>
<keyword evidence="7 11" id="KW-0479">Metal-binding</keyword>
<dbReference type="EMBL" id="KZ613747">
    <property type="protein sequence ID" value="PMD64767.1"/>
    <property type="molecule type" value="Genomic_DNA"/>
</dbReference>
<keyword evidence="8 11" id="KW-0378">Hydrolase</keyword>
<evidence type="ECO:0000256" key="2">
    <source>
        <dbReference type="ARBA" id="ARBA00004496"/>
    </source>
</evidence>
<organism evidence="14 15">
    <name type="scientific">Hyaloscypha bicolor E</name>
    <dbReference type="NCBI Taxonomy" id="1095630"/>
    <lineage>
        <taxon>Eukaryota</taxon>
        <taxon>Fungi</taxon>
        <taxon>Dikarya</taxon>
        <taxon>Ascomycota</taxon>
        <taxon>Pezizomycotina</taxon>
        <taxon>Leotiomycetes</taxon>
        <taxon>Helotiales</taxon>
        <taxon>Hyaloscyphaceae</taxon>
        <taxon>Hyaloscypha</taxon>
        <taxon>Hyaloscypha bicolor</taxon>
    </lineage>
</organism>
<protein>
    <recommendedName>
        <fullName evidence="11">Dipeptidyl peptidase 3</fullName>
        <ecNumber evidence="11">3.4.14.4</ecNumber>
    </recommendedName>
    <alternativeName>
        <fullName evidence="11">Dipeptidyl aminopeptidase III</fullName>
    </alternativeName>
    <alternativeName>
        <fullName evidence="11">Dipeptidyl peptidase III</fullName>
    </alternativeName>
</protein>
<dbReference type="GO" id="GO:0006508">
    <property type="term" value="P:proteolysis"/>
    <property type="evidence" value="ECO:0007669"/>
    <property type="project" value="UniProtKB-KW"/>
</dbReference>
<evidence type="ECO:0000256" key="11">
    <source>
        <dbReference type="PIRNR" id="PIRNR007828"/>
    </source>
</evidence>
<dbReference type="PANTHER" id="PTHR23422:SF11">
    <property type="entry name" value="DIPEPTIDYL PEPTIDASE 3"/>
    <property type="match status" value="1"/>
</dbReference>
<dbReference type="GO" id="GO:0008239">
    <property type="term" value="F:dipeptidyl-peptidase activity"/>
    <property type="evidence" value="ECO:0007669"/>
    <property type="project" value="UniProtKB-UniRule"/>
</dbReference>
<evidence type="ECO:0000256" key="7">
    <source>
        <dbReference type="ARBA" id="ARBA00022723"/>
    </source>
</evidence>
<dbReference type="OrthoDB" id="4694525at2759"/>
<evidence type="ECO:0000256" key="12">
    <source>
        <dbReference type="PIRSR" id="PIRSR007828-1"/>
    </source>
</evidence>
<feature type="binding site" evidence="13">
    <location>
        <position position="444"/>
    </location>
    <ligand>
        <name>Zn(2+)</name>
        <dbReference type="ChEBI" id="CHEBI:29105"/>
        <note>catalytic</note>
    </ligand>
</feature>
<comment type="subcellular location">
    <subcellularLocation>
        <location evidence="2">Cytoplasm</location>
    </subcellularLocation>
</comment>
<feature type="binding site" evidence="13">
    <location>
        <position position="449"/>
    </location>
    <ligand>
        <name>Zn(2+)</name>
        <dbReference type="ChEBI" id="CHEBI:29105"/>
        <note>catalytic</note>
    </ligand>
</feature>
<keyword evidence="4 11" id="KW-0031">Aminopeptidase</keyword>
<keyword evidence="5 11" id="KW-0963">Cytoplasm</keyword>
<dbReference type="InterPro" id="IPR005317">
    <property type="entry name" value="Dipeptidyl-peptase3"/>
</dbReference>
<evidence type="ECO:0000256" key="8">
    <source>
        <dbReference type="ARBA" id="ARBA00022801"/>
    </source>
</evidence>
<proteinExistence type="inferred from homology"/>
<evidence type="ECO:0000313" key="15">
    <source>
        <dbReference type="Proteomes" id="UP000235371"/>
    </source>
</evidence>